<dbReference type="SUPFAM" id="SSF53756">
    <property type="entry name" value="UDP-Glycosyltransferase/glycogen phosphorylase"/>
    <property type="match status" value="1"/>
</dbReference>
<dbReference type="OrthoDB" id="7057294at2"/>
<comment type="caution">
    <text evidence="2">The sequence shown here is derived from an EMBL/GenBank/DDBJ whole genome shotgun (WGS) entry which is preliminary data.</text>
</comment>
<accession>K6WY39</accession>
<evidence type="ECO:0000259" key="1">
    <source>
        <dbReference type="Pfam" id="PF00534"/>
    </source>
</evidence>
<dbReference type="Proteomes" id="UP000006334">
    <property type="component" value="Unassembled WGS sequence"/>
</dbReference>
<dbReference type="GO" id="GO:0016757">
    <property type="term" value="F:glycosyltransferase activity"/>
    <property type="evidence" value="ECO:0007669"/>
    <property type="project" value="InterPro"/>
</dbReference>
<dbReference type="AlphaFoldDB" id="K6WY39"/>
<dbReference type="STRING" id="1127673.GLIP_0718"/>
<dbReference type="Gene3D" id="3.40.50.2000">
    <property type="entry name" value="Glycogen Phosphorylase B"/>
    <property type="match status" value="1"/>
</dbReference>
<dbReference type="eggNOG" id="COG0438">
    <property type="taxonomic scope" value="Bacteria"/>
</dbReference>
<organism evidence="2 3">
    <name type="scientific">Aliiglaciecola lipolytica E3</name>
    <dbReference type="NCBI Taxonomy" id="1127673"/>
    <lineage>
        <taxon>Bacteria</taxon>
        <taxon>Pseudomonadati</taxon>
        <taxon>Pseudomonadota</taxon>
        <taxon>Gammaproteobacteria</taxon>
        <taxon>Alteromonadales</taxon>
        <taxon>Alteromonadaceae</taxon>
        <taxon>Aliiglaciecola</taxon>
    </lineage>
</organism>
<feature type="domain" description="Glycosyl transferase family 1" evidence="1">
    <location>
        <begin position="179"/>
        <end position="260"/>
    </location>
</feature>
<proteinExistence type="predicted"/>
<gene>
    <name evidence="2" type="ORF">GLIP_0718</name>
</gene>
<evidence type="ECO:0000313" key="2">
    <source>
        <dbReference type="EMBL" id="GAC13364.1"/>
    </source>
</evidence>
<dbReference type="EMBL" id="BAEN01000018">
    <property type="protein sequence ID" value="GAC13364.1"/>
    <property type="molecule type" value="Genomic_DNA"/>
</dbReference>
<dbReference type="InterPro" id="IPR001296">
    <property type="entry name" value="Glyco_trans_1"/>
</dbReference>
<dbReference type="RefSeq" id="WP_008843184.1">
    <property type="nucleotide sequence ID" value="NZ_BAEN01000018.1"/>
</dbReference>
<dbReference type="Pfam" id="PF00534">
    <property type="entry name" value="Glycos_transf_1"/>
    <property type="match status" value="1"/>
</dbReference>
<keyword evidence="3" id="KW-1185">Reference proteome</keyword>
<sequence length="318" mass="37441">MYKSVYVWPNPAFPFRVFYESEKVRIFIIENLQHNYEWIEHYHKYFKPTDYFFVILGSHWSKYLLDNALDMFEHLGLNFDNFYILYNDERDKQLFSNAGFYGDIINQNCWLDYNKDMCVLPNTEKKYKAIYVGRMIPVKRHFLASKVDRLALVAGILYGNNKEVQAPNHIYRNEAPLTPHEVAQKVNQSSCGLILSEKEGACFASSEYLLCGVPVVSTKSEGGRDFWYDEYNSIVCSDNEDEIASAVEYFCENPRDPEVIRGNHISKANYLRSIFVTKIAEIFNRHGVFEDNPLDYFTANYFHKMRLSHKPNFEEIFK</sequence>
<name>K6WY39_9ALTE</name>
<reference evidence="2 3" key="1">
    <citation type="journal article" date="2017" name="Antonie Van Leeuwenhoek">
        <title>Rhizobium rhizosphaerae sp. nov., a novel species isolated from rice rhizosphere.</title>
        <authorList>
            <person name="Zhao J.J."/>
            <person name="Zhang J."/>
            <person name="Zhang R.J."/>
            <person name="Zhang C.W."/>
            <person name="Yin H.Q."/>
            <person name="Zhang X.X."/>
        </authorList>
    </citation>
    <scope>NUCLEOTIDE SEQUENCE [LARGE SCALE GENOMIC DNA]</scope>
    <source>
        <strain evidence="2 3">E3</strain>
    </source>
</reference>
<evidence type="ECO:0000313" key="3">
    <source>
        <dbReference type="Proteomes" id="UP000006334"/>
    </source>
</evidence>
<protein>
    <recommendedName>
        <fullName evidence="1">Glycosyl transferase family 1 domain-containing protein</fullName>
    </recommendedName>
</protein>